<evidence type="ECO:0000256" key="1">
    <source>
        <dbReference type="ARBA" id="ARBA00022786"/>
    </source>
</evidence>
<protein>
    <submittedName>
        <fullName evidence="3">U-box domain-containing 12-like isoform X1</fullName>
    </submittedName>
</protein>
<dbReference type="InterPro" id="IPR058678">
    <property type="entry name" value="ARM_PUB"/>
</dbReference>
<dbReference type="PANTHER" id="PTHR23315:SF254">
    <property type="entry name" value="KINESIN-ASSOCIATED PROTEIN"/>
    <property type="match status" value="1"/>
</dbReference>
<dbReference type="AlphaFoldDB" id="A0A8S0VE75"/>
<organism evidence="3 4">
    <name type="scientific">Olea europaea subsp. europaea</name>
    <dbReference type="NCBI Taxonomy" id="158383"/>
    <lineage>
        <taxon>Eukaryota</taxon>
        <taxon>Viridiplantae</taxon>
        <taxon>Streptophyta</taxon>
        <taxon>Embryophyta</taxon>
        <taxon>Tracheophyta</taxon>
        <taxon>Spermatophyta</taxon>
        <taxon>Magnoliopsida</taxon>
        <taxon>eudicotyledons</taxon>
        <taxon>Gunneridae</taxon>
        <taxon>Pentapetalae</taxon>
        <taxon>asterids</taxon>
        <taxon>lamiids</taxon>
        <taxon>Lamiales</taxon>
        <taxon>Oleaceae</taxon>
        <taxon>Oleeae</taxon>
        <taxon>Olea</taxon>
    </lineage>
</organism>
<feature type="domain" description="U-box" evidence="2">
    <location>
        <begin position="12"/>
        <end position="297"/>
    </location>
</feature>
<name>A0A8S0VE75_OLEEU</name>
<keyword evidence="4" id="KW-1185">Reference proteome</keyword>
<dbReference type="InterPro" id="IPR016024">
    <property type="entry name" value="ARM-type_fold"/>
</dbReference>
<dbReference type="SUPFAM" id="SSF48371">
    <property type="entry name" value="ARM repeat"/>
    <property type="match status" value="1"/>
</dbReference>
<evidence type="ECO:0000313" key="4">
    <source>
        <dbReference type="Proteomes" id="UP000594638"/>
    </source>
</evidence>
<evidence type="ECO:0000259" key="2">
    <source>
        <dbReference type="Pfam" id="PF25598"/>
    </source>
</evidence>
<evidence type="ECO:0000313" key="3">
    <source>
        <dbReference type="EMBL" id="CAA3028102.1"/>
    </source>
</evidence>
<dbReference type="InterPro" id="IPR011989">
    <property type="entry name" value="ARM-like"/>
</dbReference>
<proteinExistence type="predicted"/>
<accession>A0A8S0VE75</accession>
<dbReference type="Pfam" id="PF25598">
    <property type="entry name" value="ARM_PUB"/>
    <property type="match status" value="1"/>
</dbReference>
<sequence>MPTIELRETILECLAEAQSYEENPKSLQTLATITKVSPQDRNLLAQTNGAIPALIQLSKSSFPNIQILSLSILFNMSLNPNLKPSLADMDIIFYLNSVILSPSSTEISKLAASLLCSLAMLDKNKAKFGVAGTVQALVKAISQPNNPAAHHLLSTLAELMQFHGNCTVAVWSGAVPVLIQAAESTEGDDLAGTSLSILGLLARFEEGLTSLRETDEIVKKMLEILKGKCMLSKEGAAEILLRLFDDSEGCLREALRLPEFSSVLADFSVRGSGKAREKANLLMKKIMEASYKYNSSIGGDSMFLEW</sequence>
<dbReference type="OrthoDB" id="7537227at2759"/>
<dbReference type="Proteomes" id="UP000594638">
    <property type="component" value="Unassembled WGS sequence"/>
</dbReference>
<gene>
    <name evidence="3" type="ORF">OLEA9_A068384</name>
</gene>
<dbReference type="EMBL" id="CACTIH010009239">
    <property type="protein sequence ID" value="CAA3028102.1"/>
    <property type="molecule type" value="Genomic_DNA"/>
</dbReference>
<comment type="caution">
    <text evidence="3">The sequence shown here is derived from an EMBL/GenBank/DDBJ whole genome shotgun (WGS) entry which is preliminary data.</text>
</comment>
<keyword evidence="1" id="KW-0833">Ubl conjugation pathway</keyword>
<dbReference type="PANTHER" id="PTHR23315">
    <property type="entry name" value="U BOX DOMAIN-CONTAINING"/>
    <property type="match status" value="1"/>
</dbReference>
<dbReference type="Gramene" id="OE9A068384T1">
    <property type="protein sequence ID" value="OE9A068384C1"/>
    <property type="gene ID" value="OE9A068384"/>
</dbReference>
<reference evidence="3 4" key="1">
    <citation type="submission" date="2019-12" db="EMBL/GenBank/DDBJ databases">
        <authorList>
            <person name="Alioto T."/>
            <person name="Alioto T."/>
            <person name="Gomez Garrido J."/>
        </authorList>
    </citation>
    <scope>NUCLEOTIDE SEQUENCE [LARGE SCALE GENOMIC DNA]</scope>
</reference>
<dbReference type="Gene3D" id="1.25.10.10">
    <property type="entry name" value="Leucine-rich Repeat Variant"/>
    <property type="match status" value="1"/>
</dbReference>